<dbReference type="InterPro" id="IPR050312">
    <property type="entry name" value="IolE/XylAMocC-like"/>
</dbReference>
<dbReference type="Pfam" id="PF01261">
    <property type="entry name" value="AP_endonuc_2"/>
    <property type="match status" value="1"/>
</dbReference>
<gene>
    <name evidence="2" type="ORF">V6984_01090</name>
</gene>
<organism evidence="2 3">
    <name type="scientific">Kineothrix sedimenti</name>
    <dbReference type="NCBI Taxonomy" id="3123317"/>
    <lineage>
        <taxon>Bacteria</taxon>
        <taxon>Bacillati</taxon>
        <taxon>Bacillota</taxon>
        <taxon>Clostridia</taxon>
        <taxon>Lachnospirales</taxon>
        <taxon>Lachnospiraceae</taxon>
        <taxon>Kineothrix</taxon>
    </lineage>
</organism>
<dbReference type="SUPFAM" id="SSF51658">
    <property type="entry name" value="Xylose isomerase-like"/>
    <property type="match status" value="1"/>
</dbReference>
<dbReference type="EMBL" id="CP146256">
    <property type="protein sequence ID" value="XAH74393.1"/>
    <property type="molecule type" value="Genomic_DNA"/>
</dbReference>
<dbReference type="InterPro" id="IPR013022">
    <property type="entry name" value="Xyl_isomerase-like_TIM-brl"/>
</dbReference>
<name>A0ABZ3EVX6_9FIRM</name>
<dbReference type="PANTHER" id="PTHR12110">
    <property type="entry name" value="HYDROXYPYRUVATE ISOMERASE"/>
    <property type="match status" value="1"/>
</dbReference>
<dbReference type="RefSeq" id="WP_342757986.1">
    <property type="nucleotide sequence ID" value="NZ_CP146256.1"/>
</dbReference>
<reference evidence="2 3" key="1">
    <citation type="submission" date="2024-02" db="EMBL/GenBank/DDBJ databases">
        <title>Bacterial strain from lacustrine sediment.</title>
        <authorList>
            <person name="Petit C."/>
            <person name="Fadhlaoui K."/>
        </authorList>
    </citation>
    <scope>NUCLEOTIDE SEQUENCE [LARGE SCALE GENOMIC DNA]</scope>
    <source>
        <strain evidence="2 3">IPX-CK</strain>
    </source>
</reference>
<evidence type="ECO:0000313" key="3">
    <source>
        <dbReference type="Proteomes" id="UP001451571"/>
    </source>
</evidence>
<sequence length="270" mass="31075">MKIGVRAHDYGRREIAQMAEVLEREGYQSVQLALPKAFSSIQSYEYIAEKELYEIAEEFGKRGIEIAVLGCYMDLGNPDVSVREAAVRTFRRCLGFSKSIGARLTGSETAYSHLTKLEKQRWFPFMMDSLKRLTEEAERLNTWMGIEPVAWHPLDSADTAAEVIRDLKSDHVKIIFDPVNVLERPGEVLQEAYWRRCFKELGPYIETIHLKDFTVGENGKYCPKLLGEGVMDFGVLKEWMKGHPDIPVLREEMDPETAGRDIAFMKRLYR</sequence>
<evidence type="ECO:0000313" key="2">
    <source>
        <dbReference type="EMBL" id="XAH74393.1"/>
    </source>
</evidence>
<evidence type="ECO:0000259" key="1">
    <source>
        <dbReference type="Pfam" id="PF01261"/>
    </source>
</evidence>
<keyword evidence="2" id="KW-0413">Isomerase</keyword>
<protein>
    <submittedName>
        <fullName evidence="2">Sugar phosphate isomerase/epimerase family protein</fullName>
    </submittedName>
</protein>
<accession>A0ABZ3EVX6</accession>
<dbReference type="InterPro" id="IPR036237">
    <property type="entry name" value="Xyl_isomerase-like_sf"/>
</dbReference>
<dbReference type="PANTHER" id="PTHR12110:SF53">
    <property type="entry name" value="BLR5974 PROTEIN"/>
    <property type="match status" value="1"/>
</dbReference>
<feature type="domain" description="Xylose isomerase-like TIM barrel" evidence="1">
    <location>
        <begin position="22"/>
        <end position="267"/>
    </location>
</feature>
<dbReference type="GO" id="GO:0016853">
    <property type="term" value="F:isomerase activity"/>
    <property type="evidence" value="ECO:0007669"/>
    <property type="project" value="UniProtKB-KW"/>
</dbReference>
<proteinExistence type="predicted"/>
<dbReference type="Gene3D" id="3.20.20.150">
    <property type="entry name" value="Divalent-metal-dependent TIM barrel enzymes"/>
    <property type="match status" value="1"/>
</dbReference>
<keyword evidence="3" id="KW-1185">Reference proteome</keyword>
<dbReference type="Proteomes" id="UP001451571">
    <property type="component" value="Chromosome"/>
</dbReference>